<dbReference type="Pfam" id="PF26197">
    <property type="entry name" value="Ig_SMCHD1_5th"/>
    <property type="match status" value="1"/>
</dbReference>
<dbReference type="GO" id="GO:0006302">
    <property type="term" value="P:double-strand break repair"/>
    <property type="evidence" value="ECO:0007669"/>
    <property type="project" value="InterPro"/>
</dbReference>
<dbReference type="InterPro" id="IPR036277">
    <property type="entry name" value="SMC_hinge_sf"/>
</dbReference>
<dbReference type="InterPro" id="IPR036890">
    <property type="entry name" value="HATPase_C_sf"/>
</dbReference>
<feature type="compositionally biased region" description="Low complexity" evidence="2">
    <location>
        <begin position="2006"/>
        <end position="2016"/>
    </location>
</feature>
<evidence type="ECO:0000313" key="5">
    <source>
        <dbReference type="Proteomes" id="UP000242188"/>
    </source>
</evidence>
<dbReference type="OrthoDB" id="10036779at2759"/>
<dbReference type="InterPro" id="IPR058616">
    <property type="entry name" value="Ig_SMCHD1_8th"/>
</dbReference>
<dbReference type="InterPro" id="IPR058612">
    <property type="entry name" value="Ig_SMCHD1_2nd"/>
</dbReference>
<dbReference type="Pfam" id="PF22899">
    <property type="entry name" value="SMCHD1_S5"/>
    <property type="match status" value="1"/>
</dbReference>
<evidence type="ECO:0000256" key="1">
    <source>
        <dbReference type="SAM" id="Coils"/>
    </source>
</evidence>
<dbReference type="GO" id="GO:0005524">
    <property type="term" value="F:ATP binding"/>
    <property type="evidence" value="ECO:0007669"/>
    <property type="project" value="InterPro"/>
</dbReference>
<dbReference type="InterPro" id="IPR058614">
    <property type="entry name" value="Ig_SMCHD1_5th"/>
</dbReference>
<dbReference type="Proteomes" id="UP000242188">
    <property type="component" value="Unassembled WGS sequence"/>
</dbReference>
<dbReference type="Pfam" id="PF26201">
    <property type="entry name" value="Ig_SMCHD1_7th"/>
    <property type="match status" value="1"/>
</dbReference>
<dbReference type="GO" id="GO:0005694">
    <property type="term" value="C:chromosome"/>
    <property type="evidence" value="ECO:0007669"/>
    <property type="project" value="InterPro"/>
</dbReference>
<comment type="caution">
    <text evidence="4">The sequence shown here is derived from an EMBL/GenBank/DDBJ whole genome shotgun (WGS) entry which is preliminary data.</text>
</comment>
<sequence>MATSRRSVGNTSAQLEDDDAFVYVFDRRDSDVPEIKIPTGGLFTYVDFKARVREALGIKKSESFVIATTNREEIKDDDSWDIIDKGDTLYILRNIQQELCAPAQQRVSYLPHYDTIVKGGMYEYYASEGQNPLPYAFAELIDNALAATSNNLGARSIEIRLHFDDSNPSKNCVYVIDNGKGMTPRQLNNWAIYRLSKFIRKDKRGKVSVGEEDDDKKQAQSSAYTPLSLNSDISYFGVGGKQAIFFIGNSTRMITKPIESKDVHELTISKEEFQMKEKNQEAIYSGYIRNRKPGDSSHIAAEDEILGKVIEEEKEREHFTVVEIHGINQQHMSYLKLHMKQWTRQLAHIYHYYIHGPRGNIDVEEVNSGRIPSPFKNIDIEVKLFTKGHPHPRVVNLRDVDDDMQTQFLRTAANTFEFKASVEGSGVVEGVLRYHPFLYDRETYPSDANDPRIEPEAFDDHDYAINDRPARGRRPVFECYWNGRLIPYTFVENFDWCAEPKKSRTLPLECYNRISGVLFTNDHFQVSTNKLTFIDLEMRLREKNTVYSHLVNGQEKRTAIDREFLTWIKECHDQSDKQIRFSHFKGVVTRHDLPKHKQYPWSVYEQVDWDGKAFKKGQLVRIQRTVPMLLGTIKRFLLYGENEGDEYATGGDIEVSQEPKSMYDEEKIVPLSKLDRTCSSQSVRRHIDEEEAKLPSTLIVNWPEGYEVKQNEKRPAGKTVGDIKVQIANKKGELISKLPGTAAVSKKLLVELKVVWHSGSGDEIMVSHISQHGKNWPYWFRKMENIKNLGAHTLSLQVVLNESGANTYAGKPLPSHKIKFHVTEAEPEKFTVGMLDGPFRVGIPFQIPLEFQDEFNNHSKPSIKFTPQLEASGLELNYESTQVKGFNLIIKGIVAKGTVAGSAGKSFIMTIKVPGLEQDSQTLKIRLLPGPPHSLFVDCDEELEIENGKAVAYNVEVRDQAGNPTSDAKLVVTCKFAGVSGLPTYALDCSGSGTGTLTGDPINLKQIKDFQKITALIELQNHKEVGIMERTIKVLPSNRVANIQVQIKNEDGKTTTLKSGGSITGRAGDHISNISFSLSDEAGRKLELDEKLASKIKVNWVQKIPRDTVVEGHLPDIKVPATLQDTKYCQVTVQDSSNIDFSFTVTPTPTDPNQIKCKCGGSSKIRIGETLEAPIIVTIKDKFGNEITDLPKNTSQEVQVSADGLRSNEVKVTYSKGKFSIQSVTLEGGKTGTRDLKITWREFRDFVKLELTAGPPTKLSLPGWDANETVTVLNENKLPRPLVVQLIDEGDNEVHMADIKIQLAKDPKIKFVPFLMPKKSNENGQVDFGTVAVTGQRGKYEVEPRAFVSGETIVGPKLTILIQPDMTRPVEMKIEYNKKAMFQVGEMMPEFTIRILSEDDQPMKGAKATFLSMKLWKMDVRTQNTPPSRAVSFSPEAVKHNPGVFLFKERKIPELSGIHNIMITYYDGRFELFSNVITVDVKPGAPVKLGSMEQPGTPTVSNTHNAAARCVIRSLKVDLRDEFDNPAGLGYSGKINLEIMGPPGVTEIPSFVGGNRTLQFTLNNGQCVLSNLTLAENSAGKDGYEYFLKCVVDCDLIPRNKSIPPLCIPFLFYNDAKKQSQMTSLSRQRDDLRAVIKTYKSLFETTEQLVKELKISVHEAQVEENKIREELRKQKVPLVHLQNVTSVDKLLEEKTRSREQVRTAKRRTCGLAEAPPDNEILGKIGHLGQIEDEAIARVLSWHMSADMDCVVTLTNKKAKEVYAQTNGKQQVLPIDSIFKKNLPDWRKPLPHVKYKPNWHPRGNPMYARNLIIFPQNEEKCKIVIGMLLGDTLILDNLDQANEYRQELVKYTHCPTILTRQGDRIRSNGKFGGLMNKALSIDKLRGAVFSEPLPFTYHELSNQIDLLQNYRVGMTKSGKAKSELAEQVAHMKLPEMQEKYKECRDTEVELRDVEQKLGVTMSTPRIPASERVKTMRPPPSSDEGPSISKRPKTAGSTTPQPTIANGSTTPSSASTSSILGTPTRKSGRLASMSPVTSEDGKKRLRRT</sequence>
<name>A0A210QMX4_MIZYE</name>
<feature type="coiled-coil region" evidence="1">
    <location>
        <begin position="1650"/>
        <end position="1707"/>
    </location>
</feature>
<dbReference type="Pfam" id="PF26198">
    <property type="entry name" value="Ig_SMCHD1_6th"/>
    <property type="match status" value="1"/>
</dbReference>
<dbReference type="InterPro" id="IPR038892">
    <property type="entry name" value="SMCHD1"/>
</dbReference>
<dbReference type="PANTHER" id="PTHR22640:SF2">
    <property type="entry name" value="STRUCTURAL MAINTENANCE OF CHROMOSOMES FLEXIBLE HINGE DOMAIN-CONTAINING PROTEIN 1"/>
    <property type="match status" value="1"/>
</dbReference>
<feature type="domain" description="SMC hinge" evidence="3">
    <location>
        <begin position="1718"/>
        <end position="1844"/>
    </location>
</feature>
<evidence type="ECO:0000256" key="2">
    <source>
        <dbReference type="SAM" id="MobiDB-lite"/>
    </source>
</evidence>
<dbReference type="Pfam" id="PF13589">
    <property type="entry name" value="HATPase_c_3"/>
    <property type="match status" value="1"/>
</dbReference>
<dbReference type="Gene3D" id="3.30.565.10">
    <property type="entry name" value="Histidine kinase-like ATPase, C-terminal domain"/>
    <property type="match status" value="1"/>
</dbReference>
<dbReference type="Pfam" id="PF26195">
    <property type="entry name" value="Ig_SMCHD1_2nd"/>
    <property type="match status" value="1"/>
</dbReference>
<keyword evidence="1" id="KW-0175">Coiled coil</keyword>
<dbReference type="STRING" id="6573.A0A210QMX4"/>
<organism evidence="4 5">
    <name type="scientific">Mizuhopecten yessoensis</name>
    <name type="common">Japanese scallop</name>
    <name type="synonym">Patinopecten yessoensis</name>
    <dbReference type="NCBI Taxonomy" id="6573"/>
    <lineage>
        <taxon>Eukaryota</taxon>
        <taxon>Metazoa</taxon>
        <taxon>Spiralia</taxon>
        <taxon>Lophotrochozoa</taxon>
        <taxon>Mollusca</taxon>
        <taxon>Bivalvia</taxon>
        <taxon>Autobranchia</taxon>
        <taxon>Pteriomorphia</taxon>
        <taxon>Pectinida</taxon>
        <taxon>Pectinoidea</taxon>
        <taxon>Pectinidae</taxon>
        <taxon>Mizuhopecten</taxon>
    </lineage>
</organism>
<feature type="compositionally biased region" description="Polar residues" evidence="2">
    <location>
        <begin position="1993"/>
        <end position="2005"/>
    </location>
</feature>
<dbReference type="InterPro" id="IPR058611">
    <property type="entry name" value="Ig_SMCHD1_1st"/>
</dbReference>
<dbReference type="Gene3D" id="1.20.1060.20">
    <property type="match status" value="1"/>
</dbReference>
<feature type="region of interest" description="Disordered" evidence="2">
    <location>
        <begin position="1955"/>
        <end position="2046"/>
    </location>
</feature>
<dbReference type="Pfam" id="PF26199">
    <property type="entry name" value="Ig_SMCHD1_8th"/>
    <property type="match status" value="1"/>
</dbReference>
<dbReference type="Pfam" id="PF26194">
    <property type="entry name" value="Ig_SMCHD1_1st"/>
    <property type="match status" value="1"/>
</dbReference>
<evidence type="ECO:0000313" key="4">
    <source>
        <dbReference type="EMBL" id="OWF50077.1"/>
    </source>
</evidence>
<keyword evidence="5" id="KW-1185">Reference proteome</keyword>
<dbReference type="Pfam" id="PF26196">
    <property type="entry name" value="Ig_SMCHD1_4th"/>
    <property type="match status" value="1"/>
</dbReference>
<dbReference type="EMBL" id="NEDP02002776">
    <property type="protein sequence ID" value="OWF50077.1"/>
    <property type="molecule type" value="Genomic_DNA"/>
</dbReference>
<dbReference type="InterPro" id="IPR058617">
    <property type="entry name" value="Ig_SMCHD1_7th"/>
</dbReference>
<dbReference type="Gene3D" id="3.30.70.1620">
    <property type="match status" value="1"/>
</dbReference>
<reference evidence="4 5" key="1">
    <citation type="journal article" date="2017" name="Nat. Ecol. Evol.">
        <title>Scallop genome provides insights into evolution of bilaterian karyotype and development.</title>
        <authorList>
            <person name="Wang S."/>
            <person name="Zhang J."/>
            <person name="Jiao W."/>
            <person name="Li J."/>
            <person name="Xun X."/>
            <person name="Sun Y."/>
            <person name="Guo X."/>
            <person name="Huan P."/>
            <person name="Dong B."/>
            <person name="Zhang L."/>
            <person name="Hu X."/>
            <person name="Sun X."/>
            <person name="Wang J."/>
            <person name="Zhao C."/>
            <person name="Wang Y."/>
            <person name="Wang D."/>
            <person name="Huang X."/>
            <person name="Wang R."/>
            <person name="Lv J."/>
            <person name="Li Y."/>
            <person name="Zhang Z."/>
            <person name="Liu B."/>
            <person name="Lu W."/>
            <person name="Hui Y."/>
            <person name="Liang J."/>
            <person name="Zhou Z."/>
            <person name="Hou R."/>
            <person name="Li X."/>
            <person name="Liu Y."/>
            <person name="Li H."/>
            <person name="Ning X."/>
            <person name="Lin Y."/>
            <person name="Zhao L."/>
            <person name="Xing Q."/>
            <person name="Dou J."/>
            <person name="Li Y."/>
            <person name="Mao J."/>
            <person name="Guo H."/>
            <person name="Dou H."/>
            <person name="Li T."/>
            <person name="Mu C."/>
            <person name="Jiang W."/>
            <person name="Fu Q."/>
            <person name="Fu X."/>
            <person name="Miao Y."/>
            <person name="Liu J."/>
            <person name="Yu Q."/>
            <person name="Li R."/>
            <person name="Liao H."/>
            <person name="Li X."/>
            <person name="Kong Y."/>
            <person name="Jiang Z."/>
            <person name="Chourrout D."/>
            <person name="Li R."/>
            <person name="Bao Z."/>
        </authorList>
    </citation>
    <scope>NUCLEOTIDE SEQUENCE [LARGE SCALE GENOMIC DNA]</scope>
    <source>
        <strain evidence="4 5">PY_sf001</strain>
    </source>
</reference>
<dbReference type="InterPro" id="IPR058613">
    <property type="entry name" value="Ig_SMCHD1_4th"/>
</dbReference>
<dbReference type="InterPro" id="IPR058615">
    <property type="entry name" value="Ig_SMCHD1_6th"/>
</dbReference>
<dbReference type="SUPFAM" id="SSF75553">
    <property type="entry name" value="Smc hinge domain"/>
    <property type="match status" value="1"/>
</dbReference>
<protein>
    <submittedName>
        <fullName evidence="4">Structural maintenance of chromosomes flexible hinge domain-containing protein 1</fullName>
    </submittedName>
</protein>
<evidence type="ECO:0000259" key="3">
    <source>
        <dbReference type="SMART" id="SM00968"/>
    </source>
</evidence>
<dbReference type="PANTHER" id="PTHR22640">
    <property type="entry name" value="STRUCTURAL MAINTENANCE OF CHROMOSOMES FLEXIBLE HINGE DOMAIN-CONTAINING PROTEIN 1"/>
    <property type="match status" value="1"/>
</dbReference>
<dbReference type="SMART" id="SM00968">
    <property type="entry name" value="SMC_hinge"/>
    <property type="match status" value="1"/>
</dbReference>
<gene>
    <name evidence="4" type="ORF">KP79_PYT23469</name>
</gene>
<proteinExistence type="predicted"/>
<dbReference type="InterPro" id="IPR055109">
    <property type="entry name" value="SMCHD1_S5"/>
</dbReference>
<accession>A0A210QMX4</accession>
<dbReference type="SUPFAM" id="SSF55874">
    <property type="entry name" value="ATPase domain of HSP90 chaperone/DNA topoisomerase II/histidine kinase"/>
    <property type="match status" value="1"/>
</dbReference>
<dbReference type="GO" id="GO:0051276">
    <property type="term" value="P:chromosome organization"/>
    <property type="evidence" value="ECO:0007669"/>
    <property type="project" value="InterPro"/>
</dbReference>
<dbReference type="Pfam" id="PF06470">
    <property type="entry name" value="SMC_hinge"/>
    <property type="match status" value="1"/>
</dbReference>
<dbReference type="InterPro" id="IPR010935">
    <property type="entry name" value="SMC_hinge"/>
</dbReference>